<name>W6UY83_ECHGR</name>
<evidence type="ECO:0000313" key="1">
    <source>
        <dbReference type="EMBL" id="EUB63562.1"/>
    </source>
</evidence>
<gene>
    <name evidence="1" type="ORF">EGR_01644</name>
</gene>
<accession>W6UY83</accession>
<evidence type="ECO:0000313" key="2">
    <source>
        <dbReference type="Proteomes" id="UP000019149"/>
    </source>
</evidence>
<dbReference type="AlphaFoldDB" id="W6UY83"/>
<dbReference type="KEGG" id="egl:EGR_01644"/>
<comment type="caution">
    <text evidence="1">The sequence shown here is derived from an EMBL/GenBank/DDBJ whole genome shotgun (WGS) entry which is preliminary data.</text>
</comment>
<reference evidence="1 2" key="1">
    <citation type="journal article" date="2013" name="Nat. Genet.">
        <title>The genome of the hydatid tapeworm Echinococcus granulosus.</title>
        <authorList>
            <person name="Zheng H."/>
            <person name="Zhang W."/>
            <person name="Zhang L."/>
            <person name="Zhang Z."/>
            <person name="Li J."/>
            <person name="Lu G."/>
            <person name="Zhu Y."/>
            <person name="Wang Y."/>
            <person name="Huang Y."/>
            <person name="Liu J."/>
            <person name="Kang H."/>
            <person name="Chen J."/>
            <person name="Wang L."/>
            <person name="Chen A."/>
            <person name="Yu S."/>
            <person name="Gao Z."/>
            <person name="Jin L."/>
            <person name="Gu W."/>
            <person name="Wang Z."/>
            <person name="Zhao L."/>
            <person name="Shi B."/>
            <person name="Wen H."/>
            <person name="Lin R."/>
            <person name="Jones M.K."/>
            <person name="Brejova B."/>
            <person name="Vinar T."/>
            <person name="Zhao G."/>
            <person name="McManus D.P."/>
            <person name="Chen Z."/>
            <person name="Zhou Y."/>
            <person name="Wang S."/>
        </authorList>
    </citation>
    <scope>NUCLEOTIDE SEQUENCE [LARGE SCALE GENOMIC DNA]</scope>
</reference>
<dbReference type="CTD" id="36337359"/>
<protein>
    <submittedName>
        <fullName evidence="1">Uncharacterized protein</fullName>
    </submittedName>
</protein>
<sequence length="89" mass="10020">MEMCCMEVLVARKRTVCCDNLMVLLTADKQSTMQLAMVRTNVAVSAPHSMTRALTSVAPQTLAARRGDILFLEMEEQAFFINKEKDHLD</sequence>
<proteinExistence type="predicted"/>
<dbReference type="GeneID" id="36337359"/>
<dbReference type="Proteomes" id="UP000019149">
    <property type="component" value="Unassembled WGS sequence"/>
</dbReference>
<dbReference type="EMBL" id="APAU02000006">
    <property type="protein sequence ID" value="EUB63562.1"/>
    <property type="molecule type" value="Genomic_DNA"/>
</dbReference>
<dbReference type="RefSeq" id="XP_024354758.1">
    <property type="nucleotide sequence ID" value="XM_024490893.1"/>
</dbReference>
<keyword evidence="2" id="KW-1185">Reference proteome</keyword>
<organism evidence="1 2">
    <name type="scientific">Echinococcus granulosus</name>
    <name type="common">Hydatid tapeworm</name>
    <dbReference type="NCBI Taxonomy" id="6210"/>
    <lineage>
        <taxon>Eukaryota</taxon>
        <taxon>Metazoa</taxon>
        <taxon>Spiralia</taxon>
        <taxon>Lophotrochozoa</taxon>
        <taxon>Platyhelminthes</taxon>
        <taxon>Cestoda</taxon>
        <taxon>Eucestoda</taxon>
        <taxon>Cyclophyllidea</taxon>
        <taxon>Taeniidae</taxon>
        <taxon>Echinococcus</taxon>
        <taxon>Echinococcus granulosus group</taxon>
    </lineage>
</organism>